<name>A0AAV7D2Y1_ENGPU</name>
<feature type="domain" description="Ig-like" evidence="1">
    <location>
        <begin position="13"/>
        <end position="97"/>
    </location>
</feature>
<dbReference type="EMBL" id="WNYA01000001">
    <property type="protein sequence ID" value="KAG8591106.1"/>
    <property type="molecule type" value="Genomic_DNA"/>
</dbReference>
<organism evidence="2 3">
    <name type="scientific">Engystomops pustulosus</name>
    <name type="common">Tungara frog</name>
    <name type="synonym">Physalaemus pustulosus</name>
    <dbReference type="NCBI Taxonomy" id="76066"/>
    <lineage>
        <taxon>Eukaryota</taxon>
        <taxon>Metazoa</taxon>
        <taxon>Chordata</taxon>
        <taxon>Craniata</taxon>
        <taxon>Vertebrata</taxon>
        <taxon>Euteleostomi</taxon>
        <taxon>Amphibia</taxon>
        <taxon>Batrachia</taxon>
        <taxon>Anura</taxon>
        <taxon>Neobatrachia</taxon>
        <taxon>Hyloidea</taxon>
        <taxon>Leptodactylidae</taxon>
        <taxon>Leiuperinae</taxon>
        <taxon>Engystomops</taxon>
    </lineage>
</organism>
<comment type="caution">
    <text evidence="2">The sequence shown here is derived from an EMBL/GenBank/DDBJ whole genome shotgun (WGS) entry which is preliminary data.</text>
</comment>
<evidence type="ECO:0000313" key="2">
    <source>
        <dbReference type="EMBL" id="KAG8591106.1"/>
    </source>
</evidence>
<keyword evidence="3" id="KW-1185">Reference proteome</keyword>
<proteinExistence type="predicted"/>
<accession>A0AAV7D2Y1</accession>
<sequence>MTRLLDMCPSPPGDTVTISCTASQSVSHPSVNYDTLNRDQKKPGKSLKRIIRNVSERPSGFEGSGDTTKFTLTIKGTTEEDPADYYCQQRRSRPLTQ</sequence>
<dbReference type="AlphaFoldDB" id="A0AAV7D2Y1"/>
<dbReference type="InterPro" id="IPR013106">
    <property type="entry name" value="Ig_V-set"/>
</dbReference>
<protein>
    <recommendedName>
        <fullName evidence="1">Ig-like domain-containing protein</fullName>
    </recommendedName>
</protein>
<evidence type="ECO:0000259" key="1">
    <source>
        <dbReference type="PROSITE" id="PS50835"/>
    </source>
</evidence>
<dbReference type="SUPFAM" id="SSF48726">
    <property type="entry name" value="Immunoglobulin"/>
    <property type="match status" value="1"/>
</dbReference>
<dbReference type="Pfam" id="PF07686">
    <property type="entry name" value="V-set"/>
    <property type="match status" value="1"/>
</dbReference>
<dbReference type="PROSITE" id="PS50835">
    <property type="entry name" value="IG_LIKE"/>
    <property type="match status" value="1"/>
</dbReference>
<dbReference type="InterPro" id="IPR050150">
    <property type="entry name" value="IgV_Light_Chain"/>
</dbReference>
<dbReference type="PANTHER" id="PTHR23267">
    <property type="entry name" value="IMMUNOGLOBULIN LIGHT CHAIN"/>
    <property type="match status" value="1"/>
</dbReference>
<dbReference type="InterPro" id="IPR007110">
    <property type="entry name" value="Ig-like_dom"/>
</dbReference>
<dbReference type="Gene3D" id="2.60.40.10">
    <property type="entry name" value="Immunoglobulins"/>
    <property type="match status" value="1"/>
</dbReference>
<evidence type="ECO:0000313" key="3">
    <source>
        <dbReference type="Proteomes" id="UP000824782"/>
    </source>
</evidence>
<dbReference type="Proteomes" id="UP000824782">
    <property type="component" value="Unassembled WGS sequence"/>
</dbReference>
<dbReference type="InterPro" id="IPR013783">
    <property type="entry name" value="Ig-like_fold"/>
</dbReference>
<gene>
    <name evidence="2" type="ORF">GDO81_000030</name>
</gene>
<dbReference type="SMART" id="SM00406">
    <property type="entry name" value="IGv"/>
    <property type="match status" value="1"/>
</dbReference>
<reference evidence="2" key="1">
    <citation type="thesis" date="2020" institute="ProQuest LLC" country="789 East Eisenhower Parkway, Ann Arbor, MI, USA">
        <title>Comparative Genomics and Chromosome Evolution.</title>
        <authorList>
            <person name="Mudd A.B."/>
        </authorList>
    </citation>
    <scope>NUCLEOTIDE SEQUENCE</scope>
    <source>
        <strain evidence="2">237g6f4</strain>
        <tissue evidence="2">Blood</tissue>
    </source>
</reference>
<dbReference type="InterPro" id="IPR036179">
    <property type="entry name" value="Ig-like_dom_sf"/>
</dbReference>